<dbReference type="EMBL" id="CABVGP010000003">
    <property type="protein sequence ID" value="VVJ23065.1"/>
    <property type="molecule type" value="Genomic_DNA"/>
</dbReference>
<protein>
    <submittedName>
        <fullName evidence="1">Uncharacterized protein</fullName>
    </submittedName>
</protein>
<name>A0A6I8M0Z6_9PSEU</name>
<evidence type="ECO:0000313" key="2">
    <source>
        <dbReference type="Proteomes" id="UP000399805"/>
    </source>
</evidence>
<proteinExistence type="predicted"/>
<reference evidence="1 2" key="1">
    <citation type="submission" date="2019-09" db="EMBL/GenBank/DDBJ databases">
        <authorList>
            <person name="Leyn A S."/>
        </authorList>
    </citation>
    <scope>NUCLEOTIDE SEQUENCE [LARGE SCALE GENOMIC DNA]</scope>
    <source>
        <strain evidence="1">AA231_1</strain>
    </source>
</reference>
<dbReference type="AlphaFoldDB" id="A0A6I8M0Z6"/>
<sequence length="38" mass="4020">MPPGITADRTPSGHRCLLRRASPVNVVLTVSGGVLMPY</sequence>
<organism evidence="1 2">
    <name type="scientific">Amycolatopsis camponoti</name>
    <dbReference type="NCBI Taxonomy" id="2606593"/>
    <lineage>
        <taxon>Bacteria</taxon>
        <taxon>Bacillati</taxon>
        <taxon>Actinomycetota</taxon>
        <taxon>Actinomycetes</taxon>
        <taxon>Pseudonocardiales</taxon>
        <taxon>Pseudonocardiaceae</taxon>
        <taxon>Amycolatopsis</taxon>
    </lineage>
</organism>
<gene>
    <name evidence="1" type="ORF">AA23TX_07971</name>
</gene>
<accession>A0A6I8M0Z6</accession>
<keyword evidence="2" id="KW-1185">Reference proteome</keyword>
<dbReference type="Proteomes" id="UP000399805">
    <property type="component" value="Unassembled WGS sequence"/>
</dbReference>
<evidence type="ECO:0000313" key="1">
    <source>
        <dbReference type="EMBL" id="VVJ23065.1"/>
    </source>
</evidence>